<keyword evidence="4 6" id="KW-0694">RNA-binding</keyword>
<evidence type="ECO:0000259" key="9">
    <source>
        <dbReference type="PROSITE" id="PS50102"/>
    </source>
</evidence>
<dbReference type="InterPro" id="IPR025715">
    <property type="entry name" value="FoP_C"/>
</dbReference>
<proteinExistence type="inferred from homology"/>
<dbReference type="SUPFAM" id="SSF54928">
    <property type="entry name" value="RNA-binding domain, RBD"/>
    <property type="match status" value="1"/>
</dbReference>
<evidence type="ECO:0000256" key="5">
    <source>
        <dbReference type="ARBA" id="ARBA00023203"/>
    </source>
</evidence>
<dbReference type="Gene3D" id="1.10.418.10">
    <property type="entry name" value="Calponin-like domain"/>
    <property type="match status" value="2"/>
</dbReference>
<dbReference type="STRING" id="656916.A0A2G7G4E2"/>
<keyword evidence="5" id="KW-0009">Actin-binding</keyword>
<dbReference type="GO" id="GO:0005509">
    <property type="term" value="F:calcium ion binding"/>
    <property type="evidence" value="ECO:0007669"/>
    <property type="project" value="InterPro"/>
</dbReference>
<comment type="caution">
    <text evidence="11">The sequence shown here is derived from an EMBL/GenBank/DDBJ whole genome shotgun (WGS) entry which is preliminary data.</text>
</comment>
<dbReference type="PROSITE" id="PS00019">
    <property type="entry name" value="ACTININ_1"/>
    <property type="match status" value="1"/>
</dbReference>
<evidence type="ECO:0000259" key="8">
    <source>
        <dbReference type="PROSITE" id="PS50021"/>
    </source>
</evidence>
<organism evidence="11 12">
    <name type="scientific">Aspergillus arachidicola</name>
    <dbReference type="NCBI Taxonomy" id="656916"/>
    <lineage>
        <taxon>Eukaryota</taxon>
        <taxon>Fungi</taxon>
        <taxon>Dikarya</taxon>
        <taxon>Ascomycota</taxon>
        <taxon>Pezizomycotina</taxon>
        <taxon>Eurotiomycetes</taxon>
        <taxon>Eurotiomycetidae</taxon>
        <taxon>Eurotiales</taxon>
        <taxon>Aspergillaceae</taxon>
        <taxon>Aspergillus</taxon>
        <taxon>Aspergillus subgen. Circumdati</taxon>
    </lineage>
</organism>
<dbReference type="SUPFAM" id="SSF46966">
    <property type="entry name" value="Spectrin repeat"/>
    <property type="match status" value="2"/>
</dbReference>
<dbReference type="PROSITE" id="PS50102">
    <property type="entry name" value="RRM"/>
    <property type="match status" value="1"/>
</dbReference>
<dbReference type="GO" id="GO:0003723">
    <property type="term" value="F:RNA binding"/>
    <property type="evidence" value="ECO:0007669"/>
    <property type="project" value="UniProtKB-UniRule"/>
</dbReference>
<dbReference type="Pfam" id="PF13865">
    <property type="entry name" value="FoP_duplication"/>
    <property type="match status" value="1"/>
</dbReference>
<dbReference type="InterPro" id="IPR035979">
    <property type="entry name" value="RBD_domain_sf"/>
</dbReference>
<dbReference type="Pfam" id="PF00307">
    <property type="entry name" value="CH"/>
    <property type="match status" value="2"/>
</dbReference>
<sequence>MLTVEKSWVNVQQKTFTKWLNDKLKVRRLFIEDLVSDLSNGVNVGGKITEKEMRGERHHAQRLTQLTQIILIHLLEILGGEPLGKYASNPRLRVQKFENVNKSLDTIKGRGIQMTNIGAEDVVDGNRKIILGLIWTLILRFTISDINEEGMTAKEGLLLWCQRKTACYEEVEVRDFSTSWNDGLAFCALLDIHRPDLIDFDALDKKDHRGNMKLAFEIAANEIGIPDLLDVDDVCDVPRPDERSLMTYIAYWFHAFSQLERVENAGRRVEKFINNMHGAWEMQNSYERRMKELLRLIRAQREEWKNASFEGTYKDAKDQAFQFSLYKKNRNDNGLRKKLSLEVCDQEWECLTRDEHERSQLINETIRDIKNALRRSFADKANDFALTLKTLSLAISGLDGDVEDQLAHVKRLNDNLPPLDAFLDTIAEIDEQCEEANIEENDYTTYTLDELSYELSLVKSSISKKLAFLDNQLVARNMTNLTPIQLEEFESVFRHFDRDSSNTLHELEFSAALASLGLVYDEDEMHEVYVETCGPARLAQNAGVSFEQFIRFMVSVTEDQNTAEQVLQSFREVADGKPYVTELDLRHSLIPDEVIDHLVQTMPRHEVFDRGEDQNEPKDWVHDKYEDDRDSRPSRAPRRPRGDRYSPPLDHAPTGAKLRIENLHYDITESDLEDLFTRIGPISNLSLVYDRAGRSEGVAFVTYARPSDARMAISEFDGANAKGQPIRVTLVSTGGGRRDRNPFDNVERPKGSLFDRVERPRDRDSRSLSPGSGHESADDGARRRRGRRGGGGRYRRSDVSKPAPEHIDRYVPGQRSPARRPANGRRQGQGESRRAPAARPKKTQEELDQEMDDYWGTANTGGTADKETVPVEAQQVAPATTAAAAAGDDDVDMIE</sequence>
<dbReference type="PROSITE" id="PS50222">
    <property type="entry name" value="EF_HAND_2"/>
    <property type="match status" value="1"/>
</dbReference>
<dbReference type="CDD" id="cd12418">
    <property type="entry name" value="RRM_Aly_REF_like"/>
    <property type="match status" value="1"/>
</dbReference>
<dbReference type="FunFam" id="1.10.238.10:FF:000223">
    <property type="entry name" value="Related to alpha-actinin"/>
    <property type="match status" value="1"/>
</dbReference>
<keyword evidence="2" id="KW-0677">Repeat</keyword>
<dbReference type="InterPro" id="IPR036872">
    <property type="entry name" value="CH_dom_sf"/>
</dbReference>
<dbReference type="FunFam" id="1.10.238.10:FF:000097">
    <property type="entry name" value="Alpha-actinin, sarcomeric (F-actin cross linking protein)"/>
    <property type="match status" value="1"/>
</dbReference>
<dbReference type="SUPFAM" id="SSF47473">
    <property type="entry name" value="EF-hand"/>
    <property type="match status" value="1"/>
</dbReference>
<dbReference type="SMART" id="SM00033">
    <property type="entry name" value="CH"/>
    <property type="match status" value="2"/>
</dbReference>
<evidence type="ECO:0000259" key="10">
    <source>
        <dbReference type="PROSITE" id="PS50222"/>
    </source>
</evidence>
<feature type="region of interest" description="Disordered" evidence="7">
    <location>
        <begin position="606"/>
        <end position="655"/>
    </location>
</feature>
<dbReference type="InterPro" id="IPR014837">
    <property type="entry name" value="EF-hand_Ca_insen"/>
</dbReference>
<dbReference type="AlphaFoldDB" id="A0A2G7G4E2"/>
<evidence type="ECO:0000256" key="7">
    <source>
        <dbReference type="SAM" id="MobiDB-lite"/>
    </source>
</evidence>
<dbReference type="GO" id="GO:0003779">
    <property type="term" value="F:actin binding"/>
    <property type="evidence" value="ECO:0007669"/>
    <property type="project" value="UniProtKB-KW"/>
</dbReference>
<dbReference type="SMART" id="SM01218">
    <property type="entry name" value="FoP_duplication"/>
    <property type="match status" value="1"/>
</dbReference>
<dbReference type="InterPro" id="IPR011992">
    <property type="entry name" value="EF-hand-dom_pair"/>
</dbReference>
<evidence type="ECO:0000256" key="1">
    <source>
        <dbReference type="ARBA" id="ARBA00010255"/>
    </source>
</evidence>
<dbReference type="Gene3D" id="1.10.238.10">
    <property type="entry name" value="EF-hand"/>
    <property type="match status" value="2"/>
</dbReference>
<reference evidence="11 12" key="1">
    <citation type="submission" date="2017-05" db="EMBL/GenBank/DDBJ databases">
        <title>Genome sequence for an aflatoxigenic pathogen of Argentinian peanut, Aspergillus arachidicola.</title>
        <authorList>
            <person name="Moore G."/>
            <person name="Beltz S.B."/>
            <person name="Mack B.M."/>
        </authorList>
    </citation>
    <scope>NUCLEOTIDE SEQUENCE [LARGE SCALE GENOMIC DNA]</scope>
    <source>
        <strain evidence="11 12">CBS 117610</strain>
    </source>
</reference>
<feature type="compositionally biased region" description="Low complexity" evidence="7">
    <location>
        <begin position="873"/>
        <end position="886"/>
    </location>
</feature>
<accession>A0A2G7G4E2</accession>
<evidence type="ECO:0000256" key="3">
    <source>
        <dbReference type="ARBA" id="ARBA00022837"/>
    </source>
</evidence>
<evidence type="ECO:0000256" key="2">
    <source>
        <dbReference type="ARBA" id="ARBA00022737"/>
    </source>
</evidence>
<evidence type="ECO:0000256" key="6">
    <source>
        <dbReference type="PROSITE-ProRule" id="PRU00176"/>
    </source>
</evidence>
<feature type="compositionally biased region" description="Basic and acidic residues" evidence="7">
    <location>
        <begin position="795"/>
        <end position="809"/>
    </location>
</feature>
<dbReference type="Pfam" id="PF08726">
    <property type="entry name" value="EFhand_Ca_insen"/>
    <property type="match status" value="1"/>
</dbReference>
<keyword evidence="12" id="KW-1185">Reference proteome</keyword>
<dbReference type="FunFam" id="1.20.58.60:FF:000138">
    <property type="entry name" value="Alpha-actinin, sarcomeric"/>
    <property type="match status" value="1"/>
</dbReference>
<feature type="domain" description="Calponin-homology (CH)" evidence="8">
    <location>
        <begin position="10"/>
        <end position="142"/>
    </location>
</feature>
<feature type="compositionally biased region" description="Basic residues" evidence="7">
    <location>
        <begin position="782"/>
        <end position="794"/>
    </location>
</feature>
<dbReference type="FunFam" id="1.10.418.10:FF:000030">
    <property type="entry name" value="Related to alpha-actinin"/>
    <property type="match status" value="1"/>
</dbReference>
<dbReference type="Proteomes" id="UP000231358">
    <property type="component" value="Unassembled WGS sequence"/>
</dbReference>
<keyword evidence="3" id="KW-0106">Calcium</keyword>
<feature type="domain" description="EF-hand" evidence="10">
    <location>
        <begin position="484"/>
        <end position="519"/>
    </location>
</feature>
<feature type="domain" description="Calponin-homology (CH)" evidence="8">
    <location>
        <begin position="151"/>
        <end position="257"/>
    </location>
</feature>
<comment type="similarity">
    <text evidence="1">Belongs to the alpha-actinin family.</text>
</comment>
<dbReference type="Pfam" id="PF00076">
    <property type="entry name" value="RRM_1"/>
    <property type="match status" value="1"/>
</dbReference>
<feature type="domain" description="RRM" evidence="9">
    <location>
        <begin position="656"/>
        <end position="733"/>
    </location>
</feature>
<dbReference type="PROSITE" id="PS50021">
    <property type="entry name" value="CH"/>
    <property type="match status" value="2"/>
</dbReference>
<feature type="compositionally biased region" description="Basic and acidic residues" evidence="7">
    <location>
        <begin position="606"/>
        <end position="633"/>
    </location>
</feature>
<dbReference type="InterPro" id="IPR012677">
    <property type="entry name" value="Nucleotide-bd_a/b_plait_sf"/>
</dbReference>
<dbReference type="PANTHER" id="PTHR11915">
    <property type="entry name" value="SPECTRIN/FILAMIN RELATED CYTOSKELETAL PROTEIN"/>
    <property type="match status" value="1"/>
</dbReference>
<name>A0A2G7G4E2_9EURO</name>
<dbReference type="EMBL" id="NEXV01000140">
    <property type="protein sequence ID" value="PIG87704.1"/>
    <property type="molecule type" value="Genomic_DNA"/>
</dbReference>
<dbReference type="InterPro" id="IPR000504">
    <property type="entry name" value="RRM_dom"/>
</dbReference>
<gene>
    <name evidence="11" type="ORF">AARAC_000770</name>
</gene>
<dbReference type="PROSITE" id="PS00020">
    <property type="entry name" value="ACTININ_2"/>
    <property type="match status" value="1"/>
</dbReference>
<dbReference type="SUPFAM" id="SSF47576">
    <property type="entry name" value="Calponin-homology domain, CH-domain"/>
    <property type="match status" value="1"/>
</dbReference>
<dbReference type="FunFam" id="1.10.418.10:FF:000089">
    <property type="entry name" value="Spectrin beta chain"/>
    <property type="match status" value="1"/>
</dbReference>
<dbReference type="Gene3D" id="3.30.70.330">
    <property type="match status" value="1"/>
</dbReference>
<evidence type="ECO:0000313" key="12">
    <source>
        <dbReference type="Proteomes" id="UP000231358"/>
    </source>
</evidence>
<evidence type="ECO:0000313" key="11">
    <source>
        <dbReference type="EMBL" id="PIG87704.1"/>
    </source>
</evidence>
<protein>
    <submittedName>
        <fullName evidence="11">Alpha-actinin</fullName>
    </submittedName>
</protein>
<dbReference type="SMART" id="SM00360">
    <property type="entry name" value="RRM"/>
    <property type="match status" value="1"/>
</dbReference>
<dbReference type="SMART" id="SM01184">
    <property type="entry name" value="efhand_Ca_insen"/>
    <property type="match status" value="1"/>
</dbReference>
<dbReference type="InterPro" id="IPR002048">
    <property type="entry name" value="EF_hand_dom"/>
</dbReference>
<feature type="compositionally biased region" description="Basic and acidic residues" evidence="7">
    <location>
        <begin position="736"/>
        <end position="766"/>
    </location>
</feature>
<dbReference type="InterPro" id="IPR001589">
    <property type="entry name" value="Actinin_actin-bd_CS"/>
</dbReference>
<feature type="region of interest" description="Disordered" evidence="7">
    <location>
        <begin position="731"/>
        <end position="895"/>
    </location>
</feature>
<dbReference type="Gene3D" id="1.20.58.60">
    <property type="match status" value="2"/>
</dbReference>
<evidence type="ECO:0000256" key="4">
    <source>
        <dbReference type="ARBA" id="ARBA00022884"/>
    </source>
</evidence>
<dbReference type="InterPro" id="IPR001715">
    <property type="entry name" value="CH_dom"/>
</dbReference>